<dbReference type="PANTHER" id="PTHR43884:SF12">
    <property type="entry name" value="ISOVALERYL-COA DEHYDROGENASE, MITOCHONDRIAL-RELATED"/>
    <property type="match status" value="1"/>
</dbReference>
<dbReference type="GO" id="GO:0050660">
    <property type="term" value="F:flavin adenine dinucleotide binding"/>
    <property type="evidence" value="ECO:0007669"/>
    <property type="project" value="InterPro"/>
</dbReference>
<organism evidence="2">
    <name type="scientific">marine metagenome</name>
    <dbReference type="NCBI Taxonomy" id="408172"/>
    <lineage>
        <taxon>unclassified sequences</taxon>
        <taxon>metagenomes</taxon>
        <taxon>ecological metagenomes</taxon>
    </lineage>
</organism>
<dbReference type="GO" id="GO:0003995">
    <property type="term" value="F:acyl-CoA dehydrogenase activity"/>
    <property type="evidence" value="ECO:0007669"/>
    <property type="project" value="TreeGrafter"/>
</dbReference>
<dbReference type="Pfam" id="PF02771">
    <property type="entry name" value="Acyl-CoA_dh_N"/>
    <property type="match status" value="1"/>
</dbReference>
<dbReference type="InterPro" id="IPR046373">
    <property type="entry name" value="Acyl-CoA_Oxase/DH_mid-dom_sf"/>
</dbReference>
<protein>
    <recommendedName>
        <fullName evidence="1">Acyl-CoA dehydrogenase/oxidase N-terminal domain-containing protein</fullName>
    </recommendedName>
</protein>
<dbReference type="EMBL" id="UINC01153193">
    <property type="protein sequence ID" value="SVD47773.1"/>
    <property type="molecule type" value="Genomic_DNA"/>
</dbReference>
<accession>A0A382VMQ2</accession>
<evidence type="ECO:0000313" key="2">
    <source>
        <dbReference type="EMBL" id="SVD47773.1"/>
    </source>
</evidence>
<dbReference type="AlphaFoldDB" id="A0A382VMQ2"/>
<dbReference type="Gene3D" id="2.40.110.10">
    <property type="entry name" value="Butyryl-CoA Dehydrogenase, subunit A, domain 2"/>
    <property type="match status" value="1"/>
</dbReference>
<feature type="domain" description="Acyl-CoA dehydrogenase/oxidase N-terminal" evidence="1">
    <location>
        <begin position="26"/>
        <end position="135"/>
    </location>
</feature>
<dbReference type="InterPro" id="IPR037069">
    <property type="entry name" value="AcylCoA_DH/ox_N_sf"/>
</dbReference>
<feature type="non-terminal residue" evidence="2">
    <location>
        <position position="263"/>
    </location>
</feature>
<dbReference type="Gene3D" id="1.10.540.10">
    <property type="entry name" value="Acyl-CoA dehydrogenase/oxidase, N-terminal domain"/>
    <property type="match status" value="1"/>
</dbReference>
<proteinExistence type="predicted"/>
<dbReference type="InterPro" id="IPR013786">
    <property type="entry name" value="AcylCoA_DH/ox_N"/>
</dbReference>
<sequence length="263" mass="29090">MTNKKMWGGKGFFGLDYDFDPQWFLTDEQREIQRKLIELCESTLAPNAIESDRDSIFPRKNMEALASQGLLALHVPKKYGGMGQNHQCVCMVLETIARYGCASTSLVYTMHLLALSALLFRAGGNKEIEKVLRRVNKDVFIGTASYSDPETGSHFWYPMMSSAVEVPGGWKVNKKSSWTTSGGFADFYVTQTASPDFDGDFSNLSVFLMYADECEAMPSSWDAMGMRGNQSGPVTFTDVVVAKDRMVGPLGDGAFSNEEALDP</sequence>
<gene>
    <name evidence="2" type="ORF">METZ01_LOCUS400627</name>
</gene>
<reference evidence="2" key="1">
    <citation type="submission" date="2018-05" db="EMBL/GenBank/DDBJ databases">
        <authorList>
            <person name="Lanie J.A."/>
            <person name="Ng W.-L."/>
            <person name="Kazmierczak K.M."/>
            <person name="Andrzejewski T.M."/>
            <person name="Davidsen T.M."/>
            <person name="Wayne K.J."/>
            <person name="Tettelin H."/>
            <person name="Glass J.I."/>
            <person name="Rusch D."/>
            <person name="Podicherti R."/>
            <person name="Tsui H.-C.T."/>
            <person name="Winkler M.E."/>
        </authorList>
    </citation>
    <scope>NUCLEOTIDE SEQUENCE</scope>
</reference>
<name>A0A382VMQ2_9ZZZZ</name>
<evidence type="ECO:0000259" key="1">
    <source>
        <dbReference type="Pfam" id="PF02771"/>
    </source>
</evidence>
<dbReference type="SUPFAM" id="SSF56645">
    <property type="entry name" value="Acyl-CoA dehydrogenase NM domain-like"/>
    <property type="match status" value="1"/>
</dbReference>
<dbReference type="InterPro" id="IPR009100">
    <property type="entry name" value="AcylCoA_DH/oxidase_NM_dom_sf"/>
</dbReference>
<dbReference type="PANTHER" id="PTHR43884">
    <property type="entry name" value="ACYL-COA DEHYDROGENASE"/>
    <property type="match status" value="1"/>
</dbReference>